<name>A0A8J3MNM0_9CHLR</name>
<dbReference type="AlphaFoldDB" id="A0A8J3MNM0"/>
<sequence>MKANGALIDWGAEHGVAWDSRQTEQGGAFGARLESYIKGPENESDPDKWETEVAIRVADQS</sequence>
<gene>
    <name evidence="1" type="ORF">KSX_02180</name>
</gene>
<dbReference type="Proteomes" id="UP000612362">
    <property type="component" value="Unassembled WGS sequence"/>
</dbReference>
<evidence type="ECO:0000313" key="2">
    <source>
        <dbReference type="Proteomes" id="UP000612362"/>
    </source>
</evidence>
<dbReference type="Gene3D" id="3.20.80.10">
    <property type="entry name" value="Regulatory factor, effector binding domain"/>
    <property type="match status" value="1"/>
</dbReference>
<dbReference type="InterPro" id="IPR011256">
    <property type="entry name" value="Reg_factor_effector_dom_sf"/>
</dbReference>
<organism evidence="1 2">
    <name type="scientific">Ktedonospora formicarum</name>
    <dbReference type="NCBI Taxonomy" id="2778364"/>
    <lineage>
        <taxon>Bacteria</taxon>
        <taxon>Bacillati</taxon>
        <taxon>Chloroflexota</taxon>
        <taxon>Ktedonobacteria</taxon>
        <taxon>Ktedonobacterales</taxon>
        <taxon>Ktedonobacteraceae</taxon>
        <taxon>Ktedonospora</taxon>
    </lineage>
</organism>
<accession>A0A8J3MNM0</accession>
<reference evidence="1" key="1">
    <citation type="submission" date="2020-10" db="EMBL/GenBank/DDBJ databases">
        <title>Taxonomic study of unclassified bacteria belonging to the class Ktedonobacteria.</title>
        <authorList>
            <person name="Yabe S."/>
            <person name="Wang C.M."/>
            <person name="Zheng Y."/>
            <person name="Sakai Y."/>
            <person name="Cavaletti L."/>
            <person name="Monciardini P."/>
            <person name="Donadio S."/>
        </authorList>
    </citation>
    <scope>NUCLEOTIDE SEQUENCE</scope>
    <source>
        <strain evidence="1">SOSP1-1</strain>
    </source>
</reference>
<keyword evidence="2" id="KW-1185">Reference proteome</keyword>
<comment type="caution">
    <text evidence="1">The sequence shown here is derived from an EMBL/GenBank/DDBJ whole genome shotgun (WGS) entry which is preliminary data.</text>
</comment>
<dbReference type="RefSeq" id="WP_220191646.1">
    <property type="nucleotide sequence ID" value="NZ_BNJF01000001.1"/>
</dbReference>
<proteinExistence type="predicted"/>
<evidence type="ECO:0000313" key="1">
    <source>
        <dbReference type="EMBL" id="GHO42055.1"/>
    </source>
</evidence>
<dbReference type="EMBL" id="BNJF01000001">
    <property type="protein sequence ID" value="GHO42055.1"/>
    <property type="molecule type" value="Genomic_DNA"/>
</dbReference>
<protein>
    <submittedName>
        <fullName evidence="1">Uncharacterized protein</fullName>
    </submittedName>
</protein>